<dbReference type="InterPro" id="IPR015760">
    <property type="entry name" value="TIF_IF2"/>
</dbReference>
<dbReference type="FunFam" id="3.40.50.10050:FF:000001">
    <property type="entry name" value="Translation initiation factor IF-2"/>
    <property type="match status" value="1"/>
</dbReference>
<dbReference type="GO" id="GO:0003924">
    <property type="term" value="F:GTPase activity"/>
    <property type="evidence" value="ECO:0007669"/>
    <property type="project" value="InterPro"/>
</dbReference>
<dbReference type="GO" id="GO:0005737">
    <property type="term" value="C:cytoplasm"/>
    <property type="evidence" value="ECO:0007669"/>
    <property type="project" value="UniProtKB-UniRule"/>
</dbReference>
<dbReference type="AlphaFoldDB" id="A0A2M7IKP8"/>
<sequence length="496" mass="54416">MEVKKEEIIIRPPVVVVLGHVDSGKTSILDYIKKTRVAEKELGGITQHVGAYQIAEGDKKITFIDTPGHEAFSAMRSRGAKVADIAILVVDTTQGVQAQTKEAIFHAKAADLPIIVALNKVDRPEAEVEKIKRELAKEEILVESLGGKIPSIETSARTGKGIKELLELISLIAEMEDLKVDLSASAQGVIVESYLDSQRGPIAILILSQGTLKAGETIGTPSSVGKIKSLEDFQKNPIREALPAQPVRVAGFEEVPKVGENFKAFANLEEAKNNLKISEKKEPPKVLEIKEGQRVLNIILKTDVLGTIEAIEEVLKELPQEKVILKILKSEAGQISESDIKLAKGGRAIVLGFRVKTSPVAQRLAGRERIKIMNFEVIYDLVEGVRKFMEKIMAPEQVRTELGKMKVLVIFLSEKNRQIVGGRVTEGIIKKGASIEVFRGEDLIGKGKMINLQRNKKDAEQVSKGEECGILYEGGVEVEEGDVLVFFTEERIKGEL</sequence>
<dbReference type="Gene3D" id="2.40.30.10">
    <property type="entry name" value="Translation factors"/>
    <property type="match status" value="2"/>
</dbReference>
<evidence type="ECO:0000256" key="1">
    <source>
        <dbReference type="ARBA" id="ARBA00007733"/>
    </source>
</evidence>
<protein>
    <recommendedName>
        <fullName evidence="2 7">Translation initiation factor IF-2</fullName>
    </recommendedName>
</protein>
<gene>
    <name evidence="10" type="primary">infB</name>
    <name evidence="10" type="ORF">COZ92_00045</name>
</gene>
<dbReference type="InterPro" id="IPR000178">
    <property type="entry name" value="TF_IF2_bacterial-like"/>
</dbReference>
<dbReference type="CDD" id="cd01887">
    <property type="entry name" value="IF2_eIF5B"/>
    <property type="match status" value="1"/>
</dbReference>
<evidence type="ECO:0000256" key="6">
    <source>
        <dbReference type="ARBA" id="ARBA00023134"/>
    </source>
</evidence>
<evidence type="ECO:0000256" key="7">
    <source>
        <dbReference type="NCBIfam" id="TIGR00487"/>
    </source>
</evidence>
<dbReference type="Proteomes" id="UP000229238">
    <property type="component" value="Unassembled WGS sequence"/>
</dbReference>
<dbReference type="FunFam" id="2.40.30.10:FF:000008">
    <property type="entry name" value="Translation initiation factor IF-2"/>
    <property type="match status" value="1"/>
</dbReference>
<dbReference type="Gene3D" id="3.40.50.10050">
    <property type="entry name" value="Translation initiation factor IF- 2, domain 3"/>
    <property type="match status" value="1"/>
</dbReference>
<feature type="domain" description="Tr-type G" evidence="9">
    <location>
        <begin position="10"/>
        <end position="179"/>
    </location>
</feature>
<keyword evidence="5 8" id="KW-0648">Protein biosynthesis</keyword>
<dbReference type="SMART" id="SM00175">
    <property type="entry name" value="RAB"/>
    <property type="match status" value="1"/>
</dbReference>
<dbReference type="GO" id="GO:0005525">
    <property type="term" value="F:GTP binding"/>
    <property type="evidence" value="ECO:0007669"/>
    <property type="project" value="UniProtKB-KW"/>
</dbReference>
<keyword evidence="4" id="KW-0547">Nucleotide-binding</keyword>
<dbReference type="InterPro" id="IPR027417">
    <property type="entry name" value="P-loop_NTPase"/>
</dbReference>
<dbReference type="FunFam" id="3.40.50.300:FF:000019">
    <property type="entry name" value="Translation initiation factor IF-2"/>
    <property type="match status" value="1"/>
</dbReference>
<dbReference type="SUPFAM" id="SSF52156">
    <property type="entry name" value="Initiation factor IF2/eIF5b, domain 3"/>
    <property type="match status" value="1"/>
</dbReference>
<evidence type="ECO:0000313" key="11">
    <source>
        <dbReference type="Proteomes" id="UP000229238"/>
    </source>
</evidence>
<evidence type="ECO:0000256" key="2">
    <source>
        <dbReference type="ARBA" id="ARBA00020675"/>
    </source>
</evidence>
<evidence type="ECO:0000313" key="10">
    <source>
        <dbReference type="EMBL" id="PIW90663.1"/>
    </source>
</evidence>
<evidence type="ECO:0000256" key="3">
    <source>
        <dbReference type="ARBA" id="ARBA00022540"/>
    </source>
</evidence>
<comment type="caution">
    <text evidence="10">The sequence shown here is derived from an EMBL/GenBank/DDBJ whole genome shotgun (WGS) entry which is preliminary data.</text>
</comment>
<dbReference type="PANTHER" id="PTHR43381">
    <property type="entry name" value="TRANSLATION INITIATION FACTOR IF-2-RELATED"/>
    <property type="match status" value="1"/>
</dbReference>
<dbReference type="PANTHER" id="PTHR43381:SF5">
    <property type="entry name" value="TR-TYPE G DOMAIN-CONTAINING PROTEIN"/>
    <property type="match status" value="1"/>
</dbReference>
<dbReference type="InterPro" id="IPR009000">
    <property type="entry name" value="Transl_B-barrel_sf"/>
</dbReference>
<dbReference type="InterPro" id="IPR053905">
    <property type="entry name" value="EF-G-like_DII"/>
</dbReference>
<dbReference type="Pfam" id="PF22042">
    <property type="entry name" value="EF-G_D2"/>
    <property type="match status" value="1"/>
</dbReference>
<evidence type="ECO:0000256" key="4">
    <source>
        <dbReference type="ARBA" id="ARBA00022741"/>
    </source>
</evidence>
<dbReference type="InterPro" id="IPR000795">
    <property type="entry name" value="T_Tr_GTP-bd_dom"/>
</dbReference>
<evidence type="ECO:0000256" key="8">
    <source>
        <dbReference type="RuleBase" id="RU000644"/>
    </source>
</evidence>
<dbReference type="PROSITE" id="PS51722">
    <property type="entry name" value="G_TR_2"/>
    <property type="match status" value="1"/>
</dbReference>
<dbReference type="Pfam" id="PF11987">
    <property type="entry name" value="IF-2"/>
    <property type="match status" value="1"/>
</dbReference>
<reference evidence="11" key="1">
    <citation type="submission" date="2017-09" db="EMBL/GenBank/DDBJ databases">
        <title>Depth-based differentiation of microbial function through sediment-hosted aquifers and enrichment of novel symbionts in the deep terrestrial subsurface.</title>
        <authorList>
            <person name="Probst A.J."/>
            <person name="Ladd B."/>
            <person name="Jarett J.K."/>
            <person name="Geller-Mcgrath D.E."/>
            <person name="Sieber C.M.K."/>
            <person name="Emerson J.B."/>
            <person name="Anantharaman K."/>
            <person name="Thomas B.C."/>
            <person name="Malmstrom R."/>
            <person name="Stieglmeier M."/>
            <person name="Klingl A."/>
            <person name="Woyke T."/>
            <person name="Ryan C.M."/>
            <person name="Banfield J.F."/>
        </authorList>
    </citation>
    <scope>NUCLEOTIDE SEQUENCE [LARGE SCALE GENOMIC DNA]</scope>
</reference>
<dbReference type="SUPFAM" id="SSF50447">
    <property type="entry name" value="Translation proteins"/>
    <property type="match status" value="2"/>
</dbReference>
<proteinExistence type="inferred from homology"/>
<comment type="similarity">
    <text evidence="1 8">Belongs to the TRAFAC class translation factor GTPase superfamily. Classic translation factor GTPase family. IF-2 subfamily.</text>
</comment>
<name>A0A2M7IKP8_9BACT</name>
<comment type="function">
    <text evidence="8">One of the essential components for the initiation of protein synthesis. Protects formylmethionyl-tRNA from spontaneous hydrolysis and promotes its binding to the 30S ribosomal subunits. Also involved in the hydrolysis of GTP during the formation of the 70S ribosomal complex.</text>
</comment>
<dbReference type="NCBIfam" id="TIGR00231">
    <property type="entry name" value="small_GTP"/>
    <property type="match status" value="1"/>
</dbReference>
<organism evidence="10 11">
    <name type="scientific">Candidatus Nealsonbacteria bacterium CG_4_8_14_3_um_filter_40_11</name>
    <dbReference type="NCBI Taxonomy" id="1974690"/>
    <lineage>
        <taxon>Bacteria</taxon>
        <taxon>Candidatus Nealsoniibacteriota</taxon>
    </lineage>
</organism>
<keyword evidence="3 8" id="KW-0396">Initiation factor</keyword>
<keyword evidence="6" id="KW-0342">GTP-binding</keyword>
<dbReference type="InterPro" id="IPR036925">
    <property type="entry name" value="TIF_IF2_dom3_sf"/>
</dbReference>
<dbReference type="Pfam" id="PF00009">
    <property type="entry name" value="GTP_EFTU"/>
    <property type="match status" value="1"/>
</dbReference>
<evidence type="ECO:0000256" key="5">
    <source>
        <dbReference type="ARBA" id="ARBA00022917"/>
    </source>
</evidence>
<dbReference type="Gene3D" id="3.40.50.300">
    <property type="entry name" value="P-loop containing nucleotide triphosphate hydrolases"/>
    <property type="match status" value="1"/>
</dbReference>
<accession>A0A2M7IKP8</accession>
<dbReference type="NCBIfam" id="TIGR00487">
    <property type="entry name" value="IF-2"/>
    <property type="match status" value="1"/>
</dbReference>
<evidence type="ECO:0000259" key="9">
    <source>
        <dbReference type="PROSITE" id="PS51722"/>
    </source>
</evidence>
<dbReference type="GO" id="GO:0003743">
    <property type="term" value="F:translation initiation factor activity"/>
    <property type="evidence" value="ECO:0007669"/>
    <property type="project" value="UniProtKB-UniRule"/>
</dbReference>
<dbReference type="InterPro" id="IPR005225">
    <property type="entry name" value="Small_GTP-bd"/>
</dbReference>
<dbReference type="EMBL" id="PFHH01000002">
    <property type="protein sequence ID" value="PIW90663.1"/>
    <property type="molecule type" value="Genomic_DNA"/>
</dbReference>
<dbReference type="InterPro" id="IPR023115">
    <property type="entry name" value="TIF_IF2_dom3"/>
</dbReference>
<dbReference type="SUPFAM" id="SSF52540">
    <property type="entry name" value="P-loop containing nucleoside triphosphate hydrolases"/>
    <property type="match status" value="1"/>
</dbReference>